<evidence type="ECO:0000313" key="3">
    <source>
        <dbReference type="EMBL" id="CDT82045.1"/>
    </source>
</evidence>
<name>A0A069A7Y5_CLODI</name>
<dbReference type="NCBIfam" id="TIGR01537">
    <property type="entry name" value="portal_HK97"/>
    <property type="match status" value="1"/>
</dbReference>
<evidence type="ECO:0000313" key="2">
    <source>
        <dbReference type="EMBL" id="CDS87326.1"/>
    </source>
</evidence>
<accession>A0A069A7Y5</accession>
<dbReference type="EMBL" id="LK933537">
    <property type="protein sequence ID" value="CDT82045.1"/>
    <property type="molecule type" value="Genomic_DNA"/>
</dbReference>
<proteinExistence type="predicted"/>
<evidence type="ECO:0000313" key="1">
    <source>
        <dbReference type="EMBL" id="CDS87004.1"/>
    </source>
</evidence>
<dbReference type="InterPro" id="IPR006944">
    <property type="entry name" value="Phage/GTA_portal"/>
</dbReference>
<dbReference type="RefSeq" id="WP_021366624.1">
    <property type="nucleotide sequence ID" value="NZ_BBYB01000195.1"/>
</dbReference>
<organism evidence="1">
    <name type="scientific">Clostridioides difficile</name>
    <name type="common">Peptoclostridium difficile</name>
    <dbReference type="NCBI Taxonomy" id="1496"/>
    <lineage>
        <taxon>Bacteria</taxon>
        <taxon>Bacillati</taxon>
        <taxon>Bacillota</taxon>
        <taxon>Clostridia</taxon>
        <taxon>Peptostreptococcales</taxon>
        <taxon>Peptostreptococcaceae</taxon>
        <taxon>Clostridioides</taxon>
    </lineage>
</organism>
<dbReference type="EMBL" id="LK932515">
    <property type="protein sequence ID" value="CDS87326.1"/>
    <property type="molecule type" value="Genomic_DNA"/>
</dbReference>
<dbReference type="EMBL" id="LK932400">
    <property type="protein sequence ID" value="CDS87004.1"/>
    <property type="molecule type" value="Genomic_DNA"/>
</dbReference>
<dbReference type="AlphaFoldDB" id="A0A069A7Y5"/>
<reference evidence="1" key="1">
    <citation type="submission" date="2014-07" db="EMBL/GenBank/DDBJ databases">
        <authorList>
            <person name="Monot Marc"/>
        </authorList>
    </citation>
    <scope>NUCLEOTIDE SEQUENCE</scope>
    <source>
        <strain evidence="3">7032989</strain>
        <strain evidence="1">7032994</strain>
    </source>
</reference>
<protein>
    <submittedName>
        <fullName evidence="1">Phage portal protein, HK97 family</fullName>
    </submittedName>
</protein>
<dbReference type="InterPro" id="IPR006427">
    <property type="entry name" value="Portal_HK97"/>
</dbReference>
<dbReference type="Pfam" id="PF04860">
    <property type="entry name" value="Phage_portal"/>
    <property type="match status" value="1"/>
</dbReference>
<gene>
    <name evidence="3" type="ORF">BN1095_920039</name>
    <name evidence="2" type="ORF">BN1096_610137</name>
    <name evidence="1" type="ORF">BN1097_610086</name>
</gene>
<sequence length="417" mass="47920">MKKINAVNKIRKYIANKIDPTPKSVGDSDILTWLGIDETSKNIRSEITYFTCLKILSEGIGKLSLKTYKRTEKGREAIELSDISRVLKVRPNEYTTPAIFWSTIEQNRNHFGNAYVWCRWSGAKLIDLWIMQSDCVEIYVDNHGFFGKKNKVWYVYNDPKSGERYIFQGKDVLHFKTSHTLDGITGLPVREILRDTLEGNLNSQQYMNKLYKQGLTGKAILQYTGDLDKKAQRKLVSFYEEFSNGIDNTGKIIPVPIGMTLQPLNIKFTDVQFFELRKYSSLQIAGAFGIKPNHINDYEKSSYSNSEMQQLSFYVDTLQFILKQYEEETTFKLLTNKQIEEGCFFKYNERAILRADTKTQMETLTAGVNNGIYTPNEAREFVDLPEKEGGDILITNGNYIPITEVGKQYEKGGVNNE</sequence>